<dbReference type="EMBL" id="CP104697">
    <property type="protein sequence ID" value="UXI77316.1"/>
    <property type="molecule type" value="Genomic_DNA"/>
</dbReference>
<organism evidence="1 2">
    <name type="scientific">Streptomyces vinaceusdrappus</name>
    <dbReference type="NCBI Taxonomy" id="67376"/>
    <lineage>
        <taxon>Bacteria</taxon>
        <taxon>Bacillati</taxon>
        <taxon>Actinomycetota</taxon>
        <taxon>Actinomycetes</taxon>
        <taxon>Kitasatosporales</taxon>
        <taxon>Streptomycetaceae</taxon>
        <taxon>Streptomyces</taxon>
        <taxon>Streptomyces rochei group</taxon>
    </lineage>
</organism>
<reference evidence="1" key="1">
    <citation type="submission" date="2022-09" db="EMBL/GenBank/DDBJ databases">
        <title>Streptomyces vinaceusdrappus strain AC-40.</title>
        <authorList>
            <person name="Sedeek A.M."/>
            <person name="Salah I."/>
            <person name="Kamel H.L."/>
            <person name="Soltan M.A."/>
            <person name="Elsayed T.R."/>
        </authorList>
    </citation>
    <scope>NUCLEOTIDE SEQUENCE</scope>
    <source>
        <strain evidence="1">AC-40</strain>
    </source>
</reference>
<name>A0ABY6BUQ6_9ACTN</name>
<evidence type="ECO:0000313" key="2">
    <source>
        <dbReference type="Proteomes" id="UP001064390"/>
    </source>
</evidence>
<proteinExistence type="predicted"/>
<gene>
    <name evidence="1" type="ORF">N6Q81_04255</name>
</gene>
<accession>A0ABY6BUQ6</accession>
<feature type="non-terminal residue" evidence="1">
    <location>
        <position position="1"/>
    </location>
</feature>
<sequence>AHPARPFEGDPTQDRSRLEALAWMGERTCYLLFTRDHDEAEEEQLRDTLTTLAHRGLGYHAAG</sequence>
<dbReference type="RefSeq" id="WP_261698511.1">
    <property type="nucleotide sequence ID" value="NZ_CP104697.1"/>
</dbReference>
<protein>
    <submittedName>
        <fullName evidence="1">Uncharacterized protein</fullName>
    </submittedName>
</protein>
<keyword evidence="2" id="KW-1185">Reference proteome</keyword>
<dbReference type="Proteomes" id="UP001064390">
    <property type="component" value="Chromosome"/>
</dbReference>
<evidence type="ECO:0000313" key="1">
    <source>
        <dbReference type="EMBL" id="UXI77316.1"/>
    </source>
</evidence>
<dbReference type="Gene3D" id="1.10.357.10">
    <property type="entry name" value="Tetracycline Repressor, domain 2"/>
    <property type="match status" value="1"/>
</dbReference>